<dbReference type="RefSeq" id="WP_100916724.1">
    <property type="nucleotide sequence ID" value="NZ_CP025057.1"/>
</dbReference>
<dbReference type="Proteomes" id="UP000231823">
    <property type="component" value="Chromosome"/>
</dbReference>
<feature type="chain" id="PRO_5014881724" description="Lipoprotein" evidence="1">
    <location>
        <begin position="21"/>
        <end position="608"/>
    </location>
</feature>
<dbReference type="PROSITE" id="PS51257">
    <property type="entry name" value="PROKAR_LIPOPROTEIN"/>
    <property type="match status" value="1"/>
</dbReference>
<dbReference type="AlphaFoldDB" id="A0A2K8SE67"/>
<evidence type="ECO:0000313" key="2">
    <source>
        <dbReference type="EMBL" id="AUB31751.1"/>
    </source>
</evidence>
<keyword evidence="1" id="KW-0732">Signal</keyword>
<evidence type="ECO:0008006" key="4">
    <source>
        <dbReference type="Google" id="ProtNLM"/>
    </source>
</evidence>
<sequence length="608" mass="71194">MKKLLSVLATIGVVSSSATSAVACGTKPENKPENKPEEPKKDITQIVQDFEQDVIKIWTEHYEKQVVSNLIGVESMEVQNEFLNKFNIQKFSKPEWKDKLTSQNKQQLTNDVEKLFKVKLLEEKLNDFKKINKYKIILDEVESVFEHVELVFNDNFQINSGEIVSGTYIGNVIVDYKIVTQYKGVSDIEKFKQSGTLKYTSTESESFKKVGDEMNKNIAKDMFISEETQKYVNLKWSDIKGYKDDSDAYATSNSQLKKYYNEKNDFHEALLETINNKYFKKQFPTMKIKYDKKSIYKTEDFAQSNKNYLIINNLYKSDDDIVTFDLSKLEEKNKVDKIFLADENELNNFLLNDQFTALKWSKVRNSYKNIQDSFLDSFLTKSEISEYQKTNSYKLAIAIGNVEFVGPSIKIGTGEESYAHQLPDFKLAISYSMNGINDENYKTLADFSLKLFNVYKNIYDPIKKRPDYFYFNMNFNPNYIQKRVWTIVNKKDEFSLTGTKINQRLVDFSQFYFKNKKSNLNLININENTFKEKDIYFSINFYNENIINPKISINNTGLNWSFIRLTDTVNIKVFDNLNSMTLNLFGILKLKVKFDKNYSANDDFFWLF</sequence>
<gene>
    <name evidence="2" type="ORF">SFLOR_v1c07030</name>
</gene>
<evidence type="ECO:0000313" key="3">
    <source>
        <dbReference type="Proteomes" id="UP000231823"/>
    </source>
</evidence>
<protein>
    <recommendedName>
        <fullName evidence="4">Lipoprotein</fullName>
    </recommendedName>
</protein>
<dbReference type="KEGG" id="sfz:SFLOR_v1c07030"/>
<dbReference type="NCBIfam" id="NF038029">
    <property type="entry name" value="LP_plasma"/>
    <property type="match status" value="1"/>
</dbReference>
<proteinExistence type="predicted"/>
<evidence type="ECO:0000256" key="1">
    <source>
        <dbReference type="SAM" id="SignalP"/>
    </source>
</evidence>
<reference evidence="2 3" key="1">
    <citation type="submission" date="2017-12" db="EMBL/GenBank/DDBJ databases">
        <title>Complete genome sequence of Spiroplasma floricola 23-6 (ATCC 29989).</title>
        <authorList>
            <person name="Tsai Y.-M."/>
            <person name="Wu P.-S."/>
            <person name="Lo W.-S."/>
            <person name="Kuo C.-H."/>
        </authorList>
    </citation>
    <scope>NUCLEOTIDE SEQUENCE [LARGE SCALE GENOMIC DNA]</scope>
    <source>
        <strain evidence="2 3">23-6</strain>
    </source>
</reference>
<dbReference type="EMBL" id="CP025057">
    <property type="protein sequence ID" value="AUB31751.1"/>
    <property type="molecule type" value="Genomic_DNA"/>
</dbReference>
<accession>A0A2K8SE67</accession>
<organism evidence="2 3">
    <name type="scientific">Spiroplasma floricola 23-6</name>
    <dbReference type="NCBI Taxonomy" id="1336749"/>
    <lineage>
        <taxon>Bacteria</taxon>
        <taxon>Bacillati</taxon>
        <taxon>Mycoplasmatota</taxon>
        <taxon>Mollicutes</taxon>
        <taxon>Entomoplasmatales</taxon>
        <taxon>Spiroplasmataceae</taxon>
        <taxon>Spiroplasma</taxon>
    </lineage>
</organism>
<dbReference type="OrthoDB" id="401283at2"/>
<dbReference type="InterPro" id="IPR054816">
    <property type="entry name" value="Lipoprotein_mollicutes-type_CS"/>
</dbReference>
<name>A0A2K8SE67_9MOLU</name>
<feature type="signal peptide" evidence="1">
    <location>
        <begin position="1"/>
        <end position="20"/>
    </location>
</feature>
<keyword evidence="3" id="KW-1185">Reference proteome</keyword>